<dbReference type="PANTHER" id="PTHR48095">
    <property type="entry name" value="PYRUVATE CARBOXYLASE SUBUNIT A"/>
    <property type="match status" value="1"/>
</dbReference>
<evidence type="ECO:0000313" key="12">
    <source>
        <dbReference type="EMBL" id="RAO29951.1"/>
    </source>
</evidence>
<evidence type="ECO:0000256" key="6">
    <source>
        <dbReference type="ARBA" id="ARBA00023267"/>
    </source>
</evidence>
<keyword evidence="6" id="KW-0092">Biotin</keyword>
<evidence type="ECO:0000256" key="4">
    <source>
        <dbReference type="ARBA" id="ARBA00022741"/>
    </source>
</evidence>
<evidence type="ECO:0000313" key="13">
    <source>
        <dbReference type="EMBL" id="SCE71556.1"/>
    </source>
</evidence>
<dbReference type="EMBL" id="PXXW01000065">
    <property type="protein sequence ID" value="RAN92135.1"/>
    <property type="molecule type" value="Genomic_DNA"/>
</dbReference>
<dbReference type="PROSITE" id="PS50979">
    <property type="entry name" value="BC"/>
    <property type="match status" value="1"/>
</dbReference>
<evidence type="ECO:0000259" key="9">
    <source>
        <dbReference type="PROSITE" id="PS50975"/>
    </source>
</evidence>
<evidence type="ECO:0000313" key="14">
    <source>
        <dbReference type="Proteomes" id="UP000198864"/>
    </source>
</evidence>
<dbReference type="FunFam" id="3.30.1490.20:FF:000003">
    <property type="entry name" value="acetyl-CoA carboxylase isoform X1"/>
    <property type="match status" value="1"/>
</dbReference>
<proteinExistence type="predicted"/>
<accession>A0A1C4UIL9</accession>
<sequence>MFESVLIANRGEIAVRIARTCREMGLRTVAVYSTVDRDSAVVRLADEAVQIGPGPSRRSYLSAPAIIEAARRTGADAIHPGYGFLSEDPDFAEICEADGITFIGPPPAVMAALGDKARTRGIMAGLGLPVLPGTTDAVESAAHARAVAEEIGFPLIIKAVAGGGGRGVRVVRDPASFLGEFAAARAEAQLLFGDNRVYIERYLESARHVEVQVLTDRYGNGIHLGERDCSVQRRHQKLIEESPAPGLPQHMVDRMTAAAVTGALGVGYVGAGTFEFLVGGGDDFHLMEVNCRLQVEHPVSELVTGVDLVRQQILVAAGERLALTQADVTPRGTAIECRLNVEDPARGFVPTPGELTRFDLPAGPFVRVDTHGYAGYRVPADYDSLLAKVVVWAPDRTQALARMARALDECAVEGPGVATTRDFLRSTLDHPLFRAAKHDTSLVDTMLTGLQPDTTEAPGRH</sequence>
<evidence type="ECO:0000256" key="5">
    <source>
        <dbReference type="ARBA" id="ARBA00022840"/>
    </source>
</evidence>
<gene>
    <name evidence="13" type="ORF">GA0070561_1073</name>
    <name evidence="11" type="ORF">GAR05_06298</name>
    <name evidence="12" type="ORF">PSN13_05150</name>
</gene>
<dbReference type="FunFam" id="3.40.50.20:FF:000010">
    <property type="entry name" value="Propionyl-CoA carboxylase subunit alpha"/>
    <property type="match status" value="1"/>
</dbReference>
<dbReference type="Gene3D" id="3.30.470.20">
    <property type="entry name" value="ATP-grasp fold, B domain"/>
    <property type="match status" value="1"/>
</dbReference>
<dbReference type="InterPro" id="IPR051602">
    <property type="entry name" value="ACC_Biotin_Carboxylase"/>
</dbReference>
<name>A0A1C4UIL9_9ACTN</name>
<evidence type="ECO:0000256" key="2">
    <source>
        <dbReference type="ARBA" id="ARBA00013263"/>
    </source>
</evidence>
<evidence type="ECO:0000259" key="10">
    <source>
        <dbReference type="PROSITE" id="PS50979"/>
    </source>
</evidence>
<evidence type="ECO:0000256" key="7">
    <source>
        <dbReference type="ARBA" id="ARBA00048600"/>
    </source>
</evidence>
<dbReference type="InterPro" id="IPR005482">
    <property type="entry name" value="Biotin_COase_C"/>
</dbReference>
<evidence type="ECO:0000313" key="11">
    <source>
        <dbReference type="EMBL" id="RAN92135.1"/>
    </source>
</evidence>
<dbReference type="Pfam" id="PF02786">
    <property type="entry name" value="CPSase_L_D2"/>
    <property type="match status" value="1"/>
</dbReference>
<feature type="domain" description="ATP-grasp" evidence="9">
    <location>
        <begin position="120"/>
        <end position="317"/>
    </location>
</feature>
<dbReference type="NCBIfam" id="NF006367">
    <property type="entry name" value="PRK08591.1"/>
    <property type="match status" value="1"/>
</dbReference>
<dbReference type="PANTHER" id="PTHR48095:SF2">
    <property type="entry name" value="BIOTIN CARBOXYLASE, CHLOROPLASTIC"/>
    <property type="match status" value="1"/>
</dbReference>
<keyword evidence="4 8" id="KW-0547">Nucleotide-binding</keyword>
<dbReference type="RefSeq" id="WP_091394905.1">
    <property type="nucleotide sequence ID" value="NZ_CP192017.1"/>
</dbReference>
<dbReference type="InterPro" id="IPR005479">
    <property type="entry name" value="CPAse_ATP-bd"/>
</dbReference>
<dbReference type="EMBL" id="PYAG01000033">
    <property type="protein sequence ID" value="RAO29951.1"/>
    <property type="molecule type" value="Genomic_DNA"/>
</dbReference>
<dbReference type="GO" id="GO:0005524">
    <property type="term" value="F:ATP binding"/>
    <property type="evidence" value="ECO:0007669"/>
    <property type="project" value="UniProtKB-UniRule"/>
</dbReference>
<dbReference type="GO" id="GO:0004075">
    <property type="term" value="F:biotin carboxylase activity"/>
    <property type="evidence" value="ECO:0007669"/>
    <property type="project" value="UniProtKB-EC"/>
</dbReference>
<dbReference type="SMART" id="SM00878">
    <property type="entry name" value="Biotin_carb_C"/>
    <property type="match status" value="1"/>
</dbReference>
<keyword evidence="5 8" id="KW-0067">ATP-binding</keyword>
<reference evidence="13 14" key="1">
    <citation type="submission" date="2016-06" db="EMBL/GenBank/DDBJ databases">
        <authorList>
            <person name="Kjaerup R.B."/>
            <person name="Dalgaard T.S."/>
            <person name="Juul-Madsen H.R."/>
        </authorList>
    </citation>
    <scope>NUCLEOTIDE SEQUENCE [LARGE SCALE GENOMIC DNA]</scope>
    <source>
        <strain evidence="13 14">DSM 44871</strain>
    </source>
</reference>
<feature type="domain" description="Biotin carboxylation" evidence="10">
    <location>
        <begin position="1"/>
        <end position="448"/>
    </location>
</feature>
<evidence type="ECO:0000313" key="15">
    <source>
        <dbReference type="Proteomes" id="UP000249334"/>
    </source>
</evidence>
<dbReference type="Pfam" id="PF00289">
    <property type="entry name" value="Biotin_carb_N"/>
    <property type="match status" value="1"/>
</dbReference>
<dbReference type="SUPFAM" id="SSF56059">
    <property type="entry name" value="Glutathione synthetase ATP-binding domain-like"/>
    <property type="match status" value="1"/>
</dbReference>
<dbReference type="AlphaFoldDB" id="A0A1C4UIL9"/>
<reference evidence="11 15" key="3">
    <citation type="submission" date="2018-03" db="EMBL/GenBank/DDBJ databases">
        <title>Genomic framework for the identification of Micromonospora saelicesensis and Micromonospora noduli.</title>
        <authorList>
            <person name="Riesco R."/>
            <person name="Trujillo M.E."/>
        </authorList>
    </citation>
    <scope>NUCLEOTIDE SEQUENCE [LARGE SCALE GENOMIC DNA]</scope>
    <source>
        <strain evidence="11 15">GAR05</strain>
    </source>
</reference>
<dbReference type="InterPro" id="IPR016185">
    <property type="entry name" value="PreATP-grasp_dom_sf"/>
</dbReference>
<dbReference type="PROSITE" id="PS50975">
    <property type="entry name" value="ATP_GRASP"/>
    <property type="match status" value="1"/>
</dbReference>
<dbReference type="EC" id="6.3.4.14" evidence="2"/>
<evidence type="ECO:0000256" key="3">
    <source>
        <dbReference type="ARBA" id="ARBA00022598"/>
    </source>
</evidence>
<evidence type="ECO:0000256" key="1">
    <source>
        <dbReference type="ARBA" id="ARBA00003761"/>
    </source>
</evidence>
<reference evidence="12 16" key="2">
    <citation type="submission" date="2018-03" db="EMBL/GenBank/DDBJ databases">
        <title>Defining the species Micromonospora saelicesensis and Micromonospora noduli under the framework of genomics.</title>
        <authorList>
            <person name="Riesco R."/>
            <person name="Trujillo M.E."/>
        </authorList>
    </citation>
    <scope>NUCLEOTIDE SEQUENCE [LARGE SCALE GENOMIC DNA]</scope>
    <source>
        <strain evidence="12 16">PSN13</strain>
    </source>
</reference>
<keyword evidence="3" id="KW-0436">Ligase</keyword>
<dbReference type="InterPro" id="IPR011764">
    <property type="entry name" value="Biotin_carboxylation_dom"/>
</dbReference>
<dbReference type="STRING" id="285676.GA0070561_1073"/>
<protein>
    <recommendedName>
        <fullName evidence="2">biotin carboxylase</fullName>
        <ecNumber evidence="2">6.3.4.14</ecNumber>
    </recommendedName>
</protein>
<evidence type="ECO:0000256" key="8">
    <source>
        <dbReference type="PROSITE-ProRule" id="PRU00409"/>
    </source>
</evidence>
<dbReference type="SUPFAM" id="SSF51246">
    <property type="entry name" value="Rudiment single hybrid motif"/>
    <property type="match status" value="1"/>
</dbReference>
<dbReference type="EMBL" id="FMCR01000001">
    <property type="protein sequence ID" value="SCE71556.1"/>
    <property type="molecule type" value="Genomic_DNA"/>
</dbReference>
<dbReference type="SUPFAM" id="SSF52440">
    <property type="entry name" value="PreATP-grasp domain"/>
    <property type="match status" value="1"/>
</dbReference>
<keyword evidence="15" id="KW-1185">Reference proteome</keyword>
<comment type="function">
    <text evidence="1">This protein is a component of the acetyl coenzyme A carboxylase complex; first, biotin carboxylase catalyzes the carboxylation of the carrier protein and then the transcarboxylase transfers the carboxyl group to form malonyl-CoA.</text>
</comment>
<comment type="catalytic activity">
    <reaction evidence="7">
        <text>N(6)-biotinyl-L-lysyl-[protein] + hydrogencarbonate + ATP = N(6)-carboxybiotinyl-L-lysyl-[protein] + ADP + phosphate + H(+)</text>
        <dbReference type="Rhea" id="RHEA:13501"/>
        <dbReference type="Rhea" id="RHEA-COMP:10505"/>
        <dbReference type="Rhea" id="RHEA-COMP:10506"/>
        <dbReference type="ChEBI" id="CHEBI:15378"/>
        <dbReference type="ChEBI" id="CHEBI:17544"/>
        <dbReference type="ChEBI" id="CHEBI:30616"/>
        <dbReference type="ChEBI" id="CHEBI:43474"/>
        <dbReference type="ChEBI" id="CHEBI:83144"/>
        <dbReference type="ChEBI" id="CHEBI:83145"/>
        <dbReference type="ChEBI" id="CHEBI:456216"/>
        <dbReference type="EC" id="6.3.4.14"/>
    </reaction>
</comment>
<dbReference type="Proteomes" id="UP000249419">
    <property type="component" value="Unassembled WGS sequence"/>
</dbReference>
<dbReference type="Proteomes" id="UP000198864">
    <property type="component" value="Unassembled WGS sequence"/>
</dbReference>
<organism evidence="13 14">
    <name type="scientific">Micromonospora saelicesensis</name>
    <dbReference type="NCBI Taxonomy" id="285676"/>
    <lineage>
        <taxon>Bacteria</taxon>
        <taxon>Bacillati</taxon>
        <taxon>Actinomycetota</taxon>
        <taxon>Actinomycetes</taxon>
        <taxon>Micromonosporales</taxon>
        <taxon>Micromonosporaceae</taxon>
        <taxon>Micromonospora</taxon>
    </lineage>
</organism>
<dbReference type="GO" id="GO:0046872">
    <property type="term" value="F:metal ion binding"/>
    <property type="evidence" value="ECO:0007669"/>
    <property type="project" value="InterPro"/>
</dbReference>
<dbReference type="InterPro" id="IPR011054">
    <property type="entry name" value="Rudment_hybrid_motif"/>
</dbReference>
<dbReference type="InterPro" id="IPR005481">
    <property type="entry name" value="BC-like_N"/>
</dbReference>
<dbReference type="Proteomes" id="UP000249334">
    <property type="component" value="Unassembled WGS sequence"/>
</dbReference>
<evidence type="ECO:0000313" key="16">
    <source>
        <dbReference type="Proteomes" id="UP000249419"/>
    </source>
</evidence>
<dbReference type="Pfam" id="PF02785">
    <property type="entry name" value="Biotin_carb_C"/>
    <property type="match status" value="1"/>
</dbReference>
<dbReference type="InterPro" id="IPR011761">
    <property type="entry name" value="ATP-grasp"/>
</dbReference>